<keyword evidence="5 9" id="KW-0560">Oxidoreductase</keyword>
<dbReference type="InterPro" id="IPR017972">
    <property type="entry name" value="Cyt_P450_CS"/>
</dbReference>
<dbReference type="HOGENOM" id="CLU_022195_0_3_1"/>
<organism evidence="11">
    <name type="scientific">Talaromyces marneffei PM1</name>
    <dbReference type="NCBI Taxonomy" id="1077442"/>
    <lineage>
        <taxon>Eukaryota</taxon>
        <taxon>Fungi</taxon>
        <taxon>Dikarya</taxon>
        <taxon>Ascomycota</taxon>
        <taxon>Pezizomycotina</taxon>
        <taxon>Eurotiomycetes</taxon>
        <taxon>Eurotiomycetidae</taxon>
        <taxon>Eurotiales</taxon>
        <taxon>Trichocomaceae</taxon>
        <taxon>Talaromyces</taxon>
        <taxon>Talaromyces sect. Talaromyces</taxon>
    </lineage>
</organism>
<protein>
    <submittedName>
        <fullName evidence="11">Fumitremorgin C monooxygenase</fullName>
    </submittedName>
</protein>
<dbReference type="EMBL" id="JPOX01000004">
    <property type="protein sequence ID" value="KFX51803.1"/>
    <property type="molecule type" value="Genomic_DNA"/>
</dbReference>
<keyword evidence="4 8" id="KW-0479">Metal-binding</keyword>
<evidence type="ECO:0000256" key="6">
    <source>
        <dbReference type="ARBA" id="ARBA00023004"/>
    </source>
</evidence>
<evidence type="ECO:0000256" key="9">
    <source>
        <dbReference type="RuleBase" id="RU000461"/>
    </source>
</evidence>
<dbReference type="GO" id="GO:0020037">
    <property type="term" value="F:heme binding"/>
    <property type="evidence" value="ECO:0007669"/>
    <property type="project" value="InterPro"/>
</dbReference>
<keyword evidence="10" id="KW-0812">Transmembrane</keyword>
<evidence type="ECO:0000256" key="3">
    <source>
        <dbReference type="ARBA" id="ARBA00022617"/>
    </source>
</evidence>
<proteinExistence type="inferred from homology"/>
<accession>A0A093Y2T5</accession>
<dbReference type="eggNOG" id="KOG0158">
    <property type="taxonomic scope" value="Eukaryota"/>
</dbReference>
<dbReference type="Pfam" id="PF00067">
    <property type="entry name" value="p450"/>
    <property type="match status" value="1"/>
</dbReference>
<feature type="transmembrane region" description="Helical" evidence="10">
    <location>
        <begin position="33"/>
        <end position="52"/>
    </location>
</feature>
<dbReference type="PANTHER" id="PTHR46206:SF2">
    <property type="entry name" value="CYTOCHROME P450 MONOOXYGENASE AUSG-RELATED"/>
    <property type="match status" value="1"/>
</dbReference>
<gene>
    <name evidence="11" type="ORF">GQ26_0041920</name>
</gene>
<evidence type="ECO:0000256" key="10">
    <source>
        <dbReference type="SAM" id="Phobius"/>
    </source>
</evidence>
<sequence length="516" mass="59370">MTFTTRLVVDTHHYAQNLTQDFDFTSLSTSKDLTFGLVGGIVLFAVFAQWIIKTYKFWQYPFVNKASWWNPSKAKENYLWNAQQLLVDGFHQSPKGYIMDTDMARTVLLSPEYANEVRSDPRLNFRKHNAKASTTISSLERLITKAISEEMTDVLHHQWTEDAEWHAINLKNTMLEVIAQLSSRIFLGPELCRNKDWQRITIDYTVNIFMAVAAVKRYPKPLHLLVQWILPETRVVRVQMAEARRIIQPVIDQRKKEMFGEKKITGDKSTEATRKHTDSIQWLLELSGGTDYDTALAQLSLSMAAIHTTGDLITQVIYDICEHPELIQPLREEAIAVLGTDGWKRTSLYNLKLMDSVLKESQRIKPAGMVNVNPVSMRRIATDNITLKDGRRIPKDSMIAVSGHWSWDKSIYENPDQFDGYRFYKMSQNPKTEQMSHLVATSPQHIAFGHGKHACPGRFFAANEVKIALVHILLKYDLKLDKSSPPPKIFKMGWMMQSDSQAKILVRRRKEEISLD</sequence>
<reference key="1">
    <citation type="journal article" date="2014" name="PLoS Genet.">
        <title>Signature Gene Expression Reveals Novel Clues to the Molecular Mechanisms of Dimorphic Transition in Penicillium marneffei.</title>
        <authorList>
            <person name="Yang E."/>
            <person name="Wang G."/>
            <person name="Cai J."/>
            <person name="Woo P.C."/>
            <person name="Lau S.K."/>
            <person name="Yuen K.-Y."/>
            <person name="Chow W.-N."/>
            <person name="Lin X."/>
        </authorList>
    </citation>
    <scope>NUCLEOTIDE SEQUENCE [LARGE SCALE GENOMIC DNA]</scope>
    <source>
        <strain>PM1</strain>
    </source>
</reference>
<evidence type="ECO:0000256" key="1">
    <source>
        <dbReference type="ARBA" id="ARBA00001971"/>
    </source>
</evidence>
<dbReference type="PRINTS" id="PR00465">
    <property type="entry name" value="EP450IV"/>
</dbReference>
<dbReference type="InterPro" id="IPR001128">
    <property type="entry name" value="Cyt_P450"/>
</dbReference>
<comment type="cofactor">
    <cofactor evidence="1 8">
        <name>heme</name>
        <dbReference type="ChEBI" id="CHEBI:30413"/>
    </cofactor>
</comment>
<evidence type="ECO:0000256" key="2">
    <source>
        <dbReference type="ARBA" id="ARBA00010617"/>
    </source>
</evidence>
<dbReference type="Gene3D" id="1.10.630.10">
    <property type="entry name" value="Cytochrome P450"/>
    <property type="match status" value="1"/>
</dbReference>
<dbReference type="GO" id="GO:0016705">
    <property type="term" value="F:oxidoreductase activity, acting on paired donors, with incorporation or reduction of molecular oxygen"/>
    <property type="evidence" value="ECO:0007669"/>
    <property type="project" value="InterPro"/>
</dbReference>
<dbReference type="AlphaFoldDB" id="A0A093Y2T5"/>
<keyword evidence="7 9" id="KW-0503">Monooxygenase</keyword>
<evidence type="ECO:0000313" key="11">
    <source>
        <dbReference type="EMBL" id="KFX51803.1"/>
    </source>
</evidence>
<keyword evidence="3 8" id="KW-0349">Heme</keyword>
<reference evidence="11" key="2">
    <citation type="journal article" date="2014" name="PLoS Genet.">
        <title>Signature gene expression reveals novel clues to the molecular mechanisms of dimorphic transition in Penicillium marneffei.</title>
        <authorList>
            <person name="Yang E."/>
            <person name="Wang G."/>
            <person name="Cai J."/>
            <person name="Woo P.C."/>
            <person name="Lau S.K."/>
            <person name="Yuen K.-Y."/>
            <person name="Chow W.-N."/>
            <person name="Lin X."/>
        </authorList>
    </citation>
    <scope>NUCLEOTIDE SEQUENCE</scope>
    <source>
        <strain evidence="11">PM1</strain>
    </source>
</reference>
<comment type="similarity">
    <text evidence="2 9">Belongs to the cytochrome P450 family.</text>
</comment>
<dbReference type="PANTHER" id="PTHR46206">
    <property type="entry name" value="CYTOCHROME P450"/>
    <property type="match status" value="1"/>
</dbReference>
<feature type="binding site" description="axial binding residue" evidence="8">
    <location>
        <position position="455"/>
    </location>
    <ligand>
        <name>heme</name>
        <dbReference type="ChEBI" id="CHEBI:30413"/>
    </ligand>
    <ligandPart>
        <name>Fe</name>
        <dbReference type="ChEBI" id="CHEBI:18248"/>
    </ligandPart>
</feature>
<evidence type="ECO:0000256" key="5">
    <source>
        <dbReference type="ARBA" id="ARBA00023002"/>
    </source>
</evidence>
<comment type="caution">
    <text evidence="11">The sequence shown here is derived from an EMBL/GenBank/DDBJ whole genome shotgun (WGS) entry which is preliminary data.</text>
</comment>
<keyword evidence="6 8" id="KW-0408">Iron</keyword>
<name>A0A093Y2T5_TALMA</name>
<dbReference type="CDD" id="cd11041">
    <property type="entry name" value="CYP503A1-like"/>
    <property type="match status" value="1"/>
</dbReference>
<evidence type="ECO:0000256" key="4">
    <source>
        <dbReference type="ARBA" id="ARBA00022723"/>
    </source>
</evidence>
<dbReference type="InterPro" id="IPR036396">
    <property type="entry name" value="Cyt_P450_sf"/>
</dbReference>
<dbReference type="InterPro" id="IPR002403">
    <property type="entry name" value="Cyt_P450_E_grp-IV"/>
</dbReference>
<keyword evidence="10" id="KW-1133">Transmembrane helix</keyword>
<dbReference type="SUPFAM" id="SSF48264">
    <property type="entry name" value="Cytochrome P450"/>
    <property type="match status" value="1"/>
</dbReference>
<evidence type="ECO:0000256" key="8">
    <source>
        <dbReference type="PIRSR" id="PIRSR602403-1"/>
    </source>
</evidence>
<keyword evidence="10" id="KW-0472">Membrane</keyword>
<dbReference type="PROSITE" id="PS00086">
    <property type="entry name" value="CYTOCHROME_P450"/>
    <property type="match status" value="1"/>
</dbReference>
<dbReference type="GO" id="GO:0004497">
    <property type="term" value="F:monooxygenase activity"/>
    <property type="evidence" value="ECO:0007669"/>
    <property type="project" value="UniProtKB-KW"/>
</dbReference>
<evidence type="ECO:0000256" key="7">
    <source>
        <dbReference type="ARBA" id="ARBA00023033"/>
    </source>
</evidence>
<dbReference type="GO" id="GO:0005506">
    <property type="term" value="F:iron ion binding"/>
    <property type="evidence" value="ECO:0007669"/>
    <property type="project" value="InterPro"/>
</dbReference>